<sequence length="76" mass="8419">MRETDKSIILKRTSRAQGLEAPSNKMVVSGSAIIDSLAHNLLRPLHMLFTEVRCFGADVYHSGTVGNLFTQGNRIF</sequence>
<proteinExistence type="predicted"/>
<dbReference type="EMBL" id="CAOQHR010000013">
    <property type="protein sequence ID" value="CAI6342586.1"/>
    <property type="molecule type" value="Genomic_DNA"/>
</dbReference>
<name>A0A9W4UUH9_9PLEO</name>
<protein>
    <submittedName>
        <fullName evidence="1">Uncharacterized protein</fullName>
    </submittedName>
</protein>
<comment type="caution">
    <text evidence="1">The sequence shown here is derived from an EMBL/GenBank/DDBJ whole genome shotgun (WGS) entry which is preliminary data.</text>
</comment>
<reference evidence="1" key="1">
    <citation type="submission" date="2023-01" db="EMBL/GenBank/DDBJ databases">
        <authorList>
            <person name="Van Ghelder C."/>
            <person name="Rancurel C."/>
        </authorList>
    </citation>
    <scope>NUCLEOTIDE SEQUENCE</scope>
    <source>
        <strain evidence="1">CNCM I-4278</strain>
    </source>
</reference>
<evidence type="ECO:0000313" key="2">
    <source>
        <dbReference type="Proteomes" id="UP001152607"/>
    </source>
</evidence>
<organism evidence="1 2">
    <name type="scientific">Periconia digitata</name>
    <dbReference type="NCBI Taxonomy" id="1303443"/>
    <lineage>
        <taxon>Eukaryota</taxon>
        <taxon>Fungi</taxon>
        <taxon>Dikarya</taxon>
        <taxon>Ascomycota</taxon>
        <taxon>Pezizomycotina</taxon>
        <taxon>Dothideomycetes</taxon>
        <taxon>Pleosporomycetidae</taxon>
        <taxon>Pleosporales</taxon>
        <taxon>Massarineae</taxon>
        <taxon>Periconiaceae</taxon>
        <taxon>Periconia</taxon>
    </lineage>
</organism>
<dbReference type="Proteomes" id="UP001152607">
    <property type="component" value="Unassembled WGS sequence"/>
</dbReference>
<evidence type="ECO:0000313" key="1">
    <source>
        <dbReference type="EMBL" id="CAI6342586.1"/>
    </source>
</evidence>
<dbReference type="AlphaFoldDB" id="A0A9W4UUH9"/>
<accession>A0A9W4UUH9</accession>
<gene>
    <name evidence="1" type="ORF">PDIGIT_LOCUS15796</name>
</gene>
<keyword evidence="2" id="KW-1185">Reference proteome</keyword>